<dbReference type="GO" id="GO:0003735">
    <property type="term" value="F:structural constituent of ribosome"/>
    <property type="evidence" value="ECO:0007669"/>
    <property type="project" value="InterPro"/>
</dbReference>
<dbReference type="Pfam" id="PF13193">
    <property type="entry name" value="AMP-binding_C"/>
    <property type="match status" value="1"/>
</dbReference>
<dbReference type="HAMAP" id="MF_01366">
    <property type="entry name" value="Ribosomal_uL13"/>
    <property type="match status" value="1"/>
</dbReference>
<dbReference type="NCBIfam" id="TIGR01077">
    <property type="entry name" value="L13_A_E"/>
    <property type="match status" value="1"/>
</dbReference>
<dbReference type="InterPro" id="IPR042099">
    <property type="entry name" value="ANL_N_sf"/>
</dbReference>
<keyword evidence="4" id="KW-0436">Ligase</keyword>
<keyword evidence="12" id="KW-1185">Reference proteome</keyword>
<protein>
    <submittedName>
        <fullName evidence="11">Uncharacterized protein</fullName>
    </submittedName>
</protein>
<reference evidence="11 12" key="1">
    <citation type="submission" date="2021-02" db="EMBL/GenBank/DDBJ databases">
        <title>Genome assembly of Pseudopithomyces chartarum.</title>
        <authorList>
            <person name="Jauregui R."/>
            <person name="Singh J."/>
            <person name="Voisey C."/>
        </authorList>
    </citation>
    <scope>NUCLEOTIDE SEQUENCE [LARGE SCALE GENOMIC DNA]</scope>
    <source>
        <strain evidence="11 12">AGR01</strain>
    </source>
</reference>
<dbReference type="GO" id="GO:0006631">
    <property type="term" value="P:fatty acid metabolic process"/>
    <property type="evidence" value="ECO:0007669"/>
    <property type="project" value="UniProtKB-KW"/>
</dbReference>
<dbReference type="CDD" id="cd00392">
    <property type="entry name" value="Ribosomal_L13"/>
    <property type="match status" value="1"/>
</dbReference>
<dbReference type="Gene3D" id="3.40.50.12780">
    <property type="entry name" value="N-terminal domain of ligase-like"/>
    <property type="match status" value="1"/>
</dbReference>
<keyword evidence="5" id="KW-0276">Fatty acid metabolism</keyword>
<proteinExistence type="inferred from homology"/>
<dbReference type="InterPro" id="IPR045851">
    <property type="entry name" value="AMP-bd_C_sf"/>
</dbReference>
<name>A0AAN6LLS3_9PLEO</name>
<gene>
    <name evidence="11" type="ORF">GRF29_216g589285</name>
</gene>
<evidence type="ECO:0000259" key="10">
    <source>
        <dbReference type="Pfam" id="PF13193"/>
    </source>
</evidence>
<evidence type="ECO:0000313" key="11">
    <source>
        <dbReference type="EMBL" id="KAK3197560.1"/>
    </source>
</evidence>
<accession>A0AAN6LLS3</accession>
<keyword evidence="6" id="KW-0689">Ribosomal protein</keyword>
<dbReference type="Gene3D" id="3.30.300.30">
    <property type="match status" value="1"/>
</dbReference>
<dbReference type="Proteomes" id="UP001280581">
    <property type="component" value="Unassembled WGS sequence"/>
</dbReference>
<evidence type="ECO:0000256" key="4">
    <source>
        <dbReference type="ARBA" id="ARBA00022598"/>
    </source>
</evidence>
<evidence type="ECO:0000256" key="1">
    <source>
        <dbReference type="ARBA" id="ARBA00004021"/>
    </source>
</evidence>
<dbReference type="InterPro" id="IPR005822">
    <property type="entry name" value="Ribosomal_uL13"/>
</dbReference>
<dbReference type="GO" id="GO:0006412">
    <property type="term" value="P:translation"/>
    <property type="evidence" value="ECO:0007669"/>
    <property type="project" value="InterPro"/>
</dbReference>
<evidence type="ECO:0000256" key="2">
    <source>
        <dbReference type="ARBA" id="ARBA00006227"/>
    </source>
</evidence>
<evidence type="ECO:0000256" key="6">
    <source>
        <dbReference type="ARBA" id="ARBA00022980"/>
    </source>
</evidence>
<keyword evidence="7" id="KW-0443">Lipid metabolism</keyword>
<dbReference type="InterPro" id="IPR005755">
    <property type="entry name" value="Ribosomal_uL13_euk/arc"/>
</dbReference>
<dbReference type="PANTHER" id="PTHR43859">
    <property type="entry name" value="ACYL-ACTIVATING ENZYME"/>
    <property type="match status" value="1"/>
</dbReference>
<dbReference type="GO" id="GO:0015934">
    <property type="term" value="C:large ribosomal subunit"/>
    <property type="evidence" value="ECO:0007669"/>
    <property type="project" value="InterPro"/>
</dbReference>
<dbReference type="PANTHER" id="PTHR43859:SF4">
    <property type="entry name" value="BUTANOATE--COA LIGASE AAE1-RELATED"/>
    <property type="match status" value="1"/>
</dbReference>
<dbReference type="InterPro" id="IPR036899">
    <property type="entry name" value="Ribosomal_uL13_sf"/>
</dbReference>
<dbReference type="SUPFAM" id="SSF52161">
    <property type="entry name" value="Ribosomal protein L13"/>
    <property type="match status" value="1"/>
</dbReference>
<dbReference type="InterPro" id="IPR025110">
    <property type="entry name" value="AMP-bd_C"/>
</dbReference>
<feature type="domain" description="AMP-binding enzyme C-terminal" evidence="10">
    <location>
        <begin position="817"/>
        <end position="893"/>
    </location>
</feature>
<dbReference type="FunFam" id="3.30.300.30:FF:000008">
    <property type="entry name" value="2,3-dihydroxybenzoate-AMP ligase"/>
    <property type="match status" value="1"/>
</dbReference>
<dbReference type="Pfam" id="PF00572">
    <property type="entry name" value="Ribosomal_L13"/>
    <property type="match status" value="1"/>
</dbReference>
<dbReference type="Gene3D" id="6.10.250.3250">
    <property type="match status" value="1"/>
</dbReference>
<dbReference type="Gene3D" id="3.90.1180.10">
    <property type="entry name" value="Ribosomal protein L13"/>
    <property type="match status" value="1"/>
</dbReference>
<dbReference type="AlphaFoldDB" id="A0AAN6LLS3"/>
<dbReference type="FunFam" id="3.90.1180.10:FF:000002">
    <property type="entry name" value="60S ribosomal protein L16"/>
    <property type="match status" value="1"/>
</dbReference>
<comment type="caution">
    <text evidence="11">The sequence shown here is derived from an EMBL/GenBank/DDBJ whole genome shotgun (WGS) entry which is preliminary data.</text>
</comment>
<dbReference type="EMBL" id="WVTA01000018">
    <property type="protein sequence ID" value="KAK3197560.1"/>
    <property type="molecule type" value="Genomic_DNA"/>
</dbReference>
<evidence type="ECO:0000256" key="8">
    <source>
        <dbReference type="ARBA" id="ARBA00023274"/>
    </source>
</evidence>
<evidence type="ECO:0000256" key="7">
    <source>
        <dbReference type="ARBA" id="ARBA00023098"/>
    </source>
</evidence>
<dbReference type="GO" id="GO:0016874">
    <property type="term" value="F:ligase activity"/>
    <property type="evidence" value="ECO:0007669"/>
    <property type="project" value="UniProtKB-KW"/>
</dbReference>
<dbReference type="SUPFAM" id="SSF56801">
    <property type="entry name" value="Acetyl-CoA synthetase-like"/>
    <property type="match status" value="1"/>
</dbReference>
<dbReference type="InterPro" id="IPR000873">
    <property type="entry name" value="AMP-dep_synth/lig_dom"/>
</dbReference>
<comment type="function">
    <text evidence="1">Component of the ribosome, a large ribonucleoprotein complex responsible for the synthesis of proteins in the cell. The small ribosomal subunit (SSU) binds messenger RNAs (mRNAs) and translates the encoded message by selecting cognate aminoacyl-transfer RNA (tRNA) molecules. The large subunit (LSU) contains the ribosomal catalytic site termed the peptidyl transferase center (PTC), which catalyzes the formation of peptide bonds, thereby polymerizing the amino acids delivered by tRNAs into a polypeptide chain. The nascent polypeptides leave the ribosome through a tunnel in the LSU and interact with protein factors that function in enzymatic processing, targeting, and the membrane insertion of nascent chains at the exit of the ribosomal tunnel.</text>
</comment>
<evidence type="ECO:0000256" key="5">
    <source>
        <dbReference type="ARBA" id="ARBA00022832"/>
    </source>
</evidence>
<evidence type="ECO:0000259" key="9">
    <source>
        <dbReference type="Pfam" id="PF00501"/>
    </source>
</evidence>
<keyword evidence="8" id="KW-0687">Ribonucleoprotein</keyword>
<comment type="similarity">
    <text evidence="3">Belongs to the ATP-dependent AMP-binding enzyme family.</text>
</comment>
<sequence>MSTFEPVIVIDGKGHLLGRLASTVAKQLLNGQKIVVVRCEALNISGEFFRAKLKYSAFLRKQTRYNPTRGGPFHFRAPSKMFWRTVRGMIPHKTPRGAAAMERLKTFEGIPPPYDKKKRVVVPQALRVLRLKPGRKYCTVGRLGHEFGWKYQDVVSRLEERRKANGAAYYERKKQARRQLAQAKSDAKVDSKWYEYGSRVRADEGLRTLWRSTTSAIRVIYTPARYPGSGHQLQLCNSIASLWLVTLTGHVATDYANVLSIGIAIGFAQHHPRALDHKLAALGSAPHPRSAFDAPSLPTQFYIAIPRCWVYTFSNSALCLVLSSPILCPHPANAGEQLRSGMSPIERLQKLASHFTSAAPTPGPVNQIHPGDSHEYHHRNNFHTLSPTSFLWRAAQIEPHATAIYHKTANNKILRRSYLETADRARGLAYYLRKHKFARVGLLCTNTPAFLEALFGIAAAGAVSVAVNYRLKTDDISYIFQHSDVDLIVADYEFEELLGQYKQEKPHVKIIVDTDTDATEGELSGPFDDAVLEGLTYDRENGLKGWAGLDAQAKDEESVIALAYTSGTTARPKGVEYTHRGCYLAAMSNIIDSGLNYHKGRAKYLWTLPMFHATGWTFPWAVTAVRGTHYCLRKIDYPEIWRLLKEEGITHFNAAPTVNTLLCAADEAEKLENPVQVTVAASPPSAWLFEQMTNLNLHPVHVYGLTETYGPITKGYHMPEWEDLPLKDKYAKMARQGHGFVMSLPARVIKTEQPEGVLIDVERNGKEIGEIVFEGNICAKGYYKDAEATRKLWAGGILDRAKDIIISGGENISSVALEAMLATHPSILEVGVVAVPDSHWGERPKAFVTVKGSGTLEPNEVINWAKENSNISRFMVPREVEVVQELPKTSTGKLKKNLLREWARGNRDAS</sequence>
<evidence type="ECO:0000256" key="3">
    <source>
        <dbReference type="ARBA" id="ARBA00006432"/>
    </source>
</evidence>
<comment type="similarity">
    <text evidence="2">Belongs to the universal ribosomal protein uL13 family.</text>
</comment>
<feature type="domain" description="AMP-dependent synthetase/ligase" evidence="9">
    <location>
        <begin position="392"/>
        <end position="783"/>
    </location>
</feature>
<dbReference type="Pfam" id="PF00501">
    <property type="entry name" value="AMP-binding"/>
    <property type="match status" value="1"/>
</dbReference>
<organism evidence="11 12">
    <name type="scientific">Pseudopithomyces chartarum</name>
    <dbReference type="NCBI Taxonomy" id="1892770"/>
    <lineage>
        <taxon>Eukaryota</taxon>
        <taxon>Fungi</taxon>
        <taxon>Dikarya</taxon>
        <taxon>Ascomycota</taxon>
        <taxon>Pezizomycotina</taxon>
        <taxon>Dothideomycetes</taxon>
        <taxon>Pleosporomycetidae</taxon>
        <taxon>Pleosporales</taxon>
        <taxon>Massarineae</taxon>
        <taxon>Didymosphaeriaceae</taxon>
        <taxon>Pseudopithomyces</taxon>
    </lineage>
</organism>
<evidence type="ECO:0000313" key="12">
    <source>
        <dbReference type="Proteomes" id="UP001280581"/>
    </source>
</evidence>